<feature type="compositionally biased region" description="Low complexity" evidence="1">
    <location>
        <begin position="29"/>
        <end position="40"/>
    </location>
</feature>
<organism evidence="2 3">
    <name type="scientific">Methylobacterium radiodurans</name>
    <dbReference type="NCBI Taxonomy" id="2202828"/>
    <lineage>
        <taxon>Bacteria</taxon>
        <taxon>Pseudomonadati</taxon>
        <taxon>Pseudomonadota</taxon>
        <taxon>Alphaproteobacteria</taxon>
        <taxon>Hyphomicrobiales</taxon>
        <taxon>Methylobacteriaceae</taxon>
        <taxon>Methylobacterium</taxon>
    </lineage>
</organism>
<proteinExistence type="predicted"/>
<feature type="region of interest" description="Disordered" evidence="1">
    <location>
        <begin position="1"/>
        <end position="65"/>
    </location>
</feature>
<evidence type="ECO:0000256" key="1">
    <source>
        <dbReference type="SAM" id="MobiDB-lite"/>
    </source>
</evidence>
<keyword evidence="3" id="KW-1185">Reference proteome</keyword>
<protein>
    <submittedName>
        <fullName evidence="2">Uncharacterized protein</fullName>
    </submittedName>
</protein>
<feature type="compositionally biased region" description="Basic residues" evidence="1">
    <location>
        <begin position="14"/>
        <end position="28"/>
    </location>
</feature>
<accession>A0A2U8VV77</accession>
<reference evidence="2 3" key="1">
    <citation type="submission" date="2018-05" db="EMBL/GenBank/DDBJ databases">
        <title>Complete Genome Sequence of Methylobacterium sp. 17Sr1-43.</title>
        <authorList>
            <person name="Srinivasan S."/>
        </authorList>
    </citation>
    <scope>NUCLEOTIDE SEQUENCE [LARGE SCALE GENOMIC DNA]</scope>
    <source>
        <strain evidence="2 3">17Sr1-43</strain>
    </source>
</reference>
<gene>
    <name evidence="2" type="ORF">DK427_19860</name>
</gene>
<dbReference type="KEGG" id="meti:DK427_19860"/>
<evidence type="ECO:0000313" key="2">
    <source>
        <dbReference type="EMBL" id="AWN37704.1"/>
    </source>
</evidence>
<sequence length="105" mass="11888">MRQARSNTSDAAPRRRPRPPATARRRLPAARNRPGRLAAAEGNLSDAAFHDHEETWPDEEAATGPELLDMSFDEREGGEDFYRDQSDGVRLHLSVRQGYLDEEGW</sequence>
<dbReference type="AlphaFoldDB" id="A0A2U8VV77"/>
<evidence type="ECO:0000313" key="3">
    <source>
        <dbReference type="Proteomes" id="UP000246058"/>
    </source>
</evidence>
<dbReference type="RefSeq" id="WP_109952770.1">
    <property type="nucleotide sequence ID" value="NZ_CP029551.1"/>
</dbReference>
<name>A0A2U8VV77_9HYPH</name>
<dbReference type="Proteomes" id="UP000246058">
    <property type="component" value="Chromosome"/>
</dbReference>
<dbReference type="EMBL" id="CP029551">
    <property type="protein sequence ID" value="AWN37704.1"/>
    <property type="molecule type" value="Genomic_DNA"/>
</dbReference>
<feature type="compositionally biased region" description="Polar residues" evidence="1">
    <location>
        <begin position="1"/>
        <end position="10"/>
    </location>
</feature>